<accession>A0A6J6HIF1</accession>
<feature type="region of interest" description="Disordered" evidence="1">
    <location>
        <begin position="85"/>
        <end position="151"/>
    </location>
</feature>
<name>A0A6J6HIF1_9ZZZZ</name>
<evidence type="ECO:0000313" key="2">
    <source>
        <dbReference type="EMBL" id="CAB4611095.1"/>
    </source>
</evidence>
<proteinExistence type="predicted"/>
<dbReference type="EMBL" id="CAEZUP010000042">
    <property type="protein sequence ID" value="CAB4611095.1"/>
    <property type="molecule type" value="Genomic_DNA"/>
</dbReference>
<organism evidence="2">
    <name type="scientific">freshwater metagenome</name>
    <dbReference type="NCBI Taxonomy" id="449393"/>
    <lineage>
        <taxon>unclassified sequences</taxon>
        <taxon>metagenomes</taxon>
        <taxon>ecological metagenomes</taxon>
    </lineage>
</organism>
<sequence>MASDESNENEDPIDRILDAFVYAPIGLLLDGKDLIPDLARRGRAQAANARVLGTFALSTADSRVQTAVADVERQLGVLFSALSGSTQGAGTGGGAEQSTKSTSTASPEAGKPKTSRAKTPAKKAAKSVAKRSDGMSAKAKPSSPKPPSVGSLAIDGYDTLAASQIVSRLEGLTPAERKAVARFESANRRRKTILDKIGRLDAPGGV</sequence>
<reference evidence="2" key="1">
    <citation type="submission" date="2020-05" db="EMBL/GenBank/DDBJ databases">
        <authorList>
            <person name="Chiriac C."/>
            <person name="Salcher M."/>
            <person name="Ghai R."/>
            <person name="Kavagutti S V."/>
        </authorList>
    </citation>
    <scope>NUCLEOTIDE SEQUENCE</scope>
</reference>
<feature type="compositionally biased region" description="Basic residues" evidence="1">
    <location>
        <begin position="113"/>
        <end position="129"/>
    </location>
</feature>
<dbReference type="AlphaFoldDB" id="A0A6J6HIF1"/>
<protein>
    <submittedName>
        <fullName evidence="2">Unannotated protein</fullName>
    </submittedName>
</protein>
<evidence type="ECO:0000256" key="1">
    <source>
        <dbReference type="SAM" id="MobiDB-lite"/>
    </source>
</evidence>
<gene>
    <name evidence="2" type="ORF">UFOPK1835_01095</name>
</gene>